<sequence>MVNDGFEGVFFFAAQTILFVLRVSHEKPDTPFAILKIVNTTNPAAFSLTVARWSKTNFPATTCTLN</sequence>
<reference evidence="1 2" key="1">
    <citation type="submission" date="2007-08" db="EMBL/GenBank/DDBJ databases">
        <authorList>
            <consortium name="The Citrobacter koseri Genome Sequencing Project"/>
            <person name="McClelland M."/>
            <person name="Sanderson E.K."/>
            <person name="Porwollik S."/>
            <person name="Spieth J."/>
            <person name="Clifton W.S."/>
            <person name="Latreille P."/>
            <person name="Courtney L."/>
            <person name="Wang C."/>
            <person name="Pepin K."/>
            <person name="Bhonagiri V."/>
            <person name="Nash W."/>
            <person name="Johnson M."/>
            <person name="Thiruvilangam P."/>
            <person name="Wilson R."/>
        </authorList>
    </citation>
    <scope>NUCLEOTIDE SEQUENCE [LARGE SCALE GENOMIC DNA]</scope>
    <source>
        <strain evidence="2">ATCC BAA-895 / CDC 4225-83 / SGSC4696</strain>
    </source>
</reference>
<dbReference type="KEGG" id="cko:CKO_04947"/>
<keyword evidence="2" id="KW-1185">Reference proteome</keyword>
<evidence type="ECO:0000313" key="1">
    <source>
        <dbReference type="EMBL" id="ABV15991.1"/>
    </source>
</evidence>
<dbReference type="Proteomes" id="UP000008148">
    <property type="component" value="Chromosome"/>
</dbReference>
<accession>A8AR78</accession>
<protein>
    <submittedName>
        <fullName evidence="1">Uncharacterized protein</fullName>
    </submittedName>
</protein>
<organism evidence="1 2">
    <name type="scientific">Citrobacter koseri (strain ATCC BAA-895 / CDC 4225-83 / SGSC4696)</name>
    <dbReference type="NCBI Taxonomy" id="290338"/>
    <lineage>
        <taxon>Bacteria</taxon>
        <taxon>Pseudomonadati</taxon>
        <taxon>Pseudomonadota</taxon>
        <taxon>Gammaproteobacteria</taxon>
        <taxon>Enterobacterales</taxon>
        <taxon>Enterobacteriaceae</taxon>
        <taxon>Citrobacter</taxon>
    </lineage>
</organism>
<dbReference type="AlphaFoldDB" id="A8AR78"/>
<gene>
    <name evidence="1" type="ordered locus">CKO_04947</name>
</gene>
<name>A8AR78_CITK8</name>
<proteinExistence type="predicted"/>
<dbReference type="EMBL" id="CP000822">
    <property type="protein sequence ID" value="ABV15991.1"/>
    <property type="molecule type" value="Genomic_DNA"/>
</dbReference>
<evidence type="ECO:0000313" key="2">
    <source>
        <dbReference type="Proteomes" id="UP000008148"/>
    </source>
</evidence>
<dbReference type="HOGENOM" id="CLU_2823327_0_0_6"/>